<organism evidence="7 8">
    <name type="scientific">Micromonospora krabiensis</name>
    <dbReference type="NCBI Taxonomy" id="307121"/>
    <lineage>
        <taxon>Bacteria</taxon>
        <taxon>Bacillati</taxon>
        <taxon>Actinomycetota</taxon>
        <taxon>Actinomycetes</taxon>
        <taxon>Micromonosporales</taxon>
        <taxon>Micromonosporaceae</taxon>
        <taxon>Micromonospora</taxon>
    </lineage>
</organism>
<accession>A0A1C3MWG8</accession>
<keyword evidence="8" id="KW-1185">Reference proteome</keyword>
<dbReference type="Gene3D" id="1.10.287.1350">
    <property type="match status" value="1"/>
</dbReference>
<dbReference type="Gene3D" id="3.40.50.150">
    <property type="entry name" value="Vaccinia Virus protein VP39"/>
    <property type="match status" value="1"/>
</dbReference>
<dbReference type="EMBL" id="LT598496">
    <property type="protein sequence ID" value="SBV24678.1"/>
    <property type="molecule type" value="Genomic_DNA"/>
</dbReference>
<dbReference type="Pfam" id="PF00891">
    <property type="entry name" value="Methyltransf_2"/>
    <property type="match status" value="1"/>
</dbReference>
<name>A0A1C3MWG8_9ACTN</name>
<feature type="domain" description="O-methyltransferase C-terminal" evidence="5">
    <location>
        <begin position="109"/>
        <end position="316"/>
    </location>
</feature>
<dbReference type="Pfam" id="PF08100">
    <property type="entry name" value="Dimerisation"/>
    <property type="match status" value="1"/>
</dbReference>
<evidence type="ECO:0000313" key="8">
    <source>
        <dbReference type="Proteomes" id="UP000199393"/>
    </source>
</evidence>
<dbReference type="GO" id="GO:0008171">
    <property type="term" value="F:O-methyltransferase activity"/>
    <property type="evidence" value="ECO:0007669"/>
    <property type="project" value="InterPro"/>
</dbReference>
<evidence type="ECO:0000259" key="6">
    <source>
        <dbReference type="Pfam" id="PF08100"/>
    </source>
</evidence>
<dbReference type="RefSeq" id="WP_157741479.1">
    <property type="nucleotide sequence ID" value="NZ_JBHRWG010000002.1"/>
</dbReference>
<dbReference type="InterPro" id="IPR036388">
    <property type="entry name" value="WH-like_DNA-bd_sf"/>
</dbReference>
<dbReference type="GO" id="GO:0046983">
    <property type="term" value="F:protein dimerization activity"/>
    <property type="evidence" value="ECO:0007669"/>
    <property type="project" value="InterPro"/>
</dbReference>
<reference evidence="8" key="1">
    <citation type="submission" date="2016-06" db="EMBL/GenBank/DDBJ databases">
        <authorList>
            <person name="Varghese N."/>
        </authorList>
    </citation>
    <scope>NUCLEOTIDE SEQUENCE [LARGE SCALE GENOMIC DNA]</scope>
    <source>
        <strain evidence="8">DSM 45344</strain>
    </source>
</reference>
<dbReference type="PATRIC" id="fig|307121.4.peg.117"/>
<dbReference type="InterPro" id="IPR029063">
    <property type="entry name" value="SAM-dependent_MTases_sf"/>
</dbReference>
<dbReference type="SUPFAM" id="SSF46785">
    <property type="entry name" value="Winged helix' DNA-binding domain"/>
    <property type="match status" value="1"/>
</dbReference>
<dbReference type="PIRSF" id="PIRSF005739">
    <property type="entry name" value="O-mtase"/>
    <property type="match status" value="1"/>
</dbReference>
<evidence type="ECO:0000313" key="7">
    <source>
        <dbReference type="EMBL" id="SBV24678.1"/>
    </source>
</evidence>
<dbReference type="Proteomes" id="UP000199393">
    <property type="component" value="Chromosome I"/>
</dbReference>
<feature type="domain" description="O-methyltransferase dimerisation" evidence="6">
    <location>
        <begin position="14"/>
        <end position="84"/>
    </location>
</feature>
<evidence type="ECO:0000256" key="3">
    <source>
        <dbReference type="ARBA" id="ARBA00022691"/>
    </source>
</evidence>
<evidence type="ECO:0000259" key="5">
    <source>
        <dbReference type="Pfam" id="PF00891"/>
    </source>
</evidence>
<dbReference type="InterPro" id="IPR012967">
    <property type="entry name" value="COMT_dimerisation"/>
</dbReference>
<dbReference type="InterPro" id="IPR036390">
    <property type="entry name" value="WH_DNA-bd_sf"/>
</dbReference>
<proteinExistence type="predicted"/>
<dbReference type="Gene3D" id="1.10.10.10">
    <property type="entry name" value="Winged helix-like DNA-binding domain superfamily/Winged helix DNA-binding domain"/>
    <property type="match status" value="1"/>
</dbReference>
<protein>
    <submittedName>
        <fullName evidence="7">O-methyltransferase</fullName>
    </submittedName>
</protein>
<keyword evidence="2 7" id="KW-0808">Transferase</keyword>
<feature type="active site" description="Proton acceptor" evidence="4">
    <location>
        <position position="243"/>
    </location>
</feature>
<dbReference type="CDD" id="cd02440">
    <property type="entry name" value="AdoMet_MTases"/>
    <property type="match status" value="1"/>
</dbReference>
<dbReference type="STRING" id="307121.GA0070620_0110"/>
<dbReference type="InterPro" id="IPR016461">
    <property type="entry name" value="COMT-like"/>
</dbReference>
<dbReference type="AlphaFoldDB" id="A0A1C3MWG8"/>
<dbReference type="GO" id="GO:0032259">
    <property type="term" value="P:methylation"/>
    <property type="evidence" value="ECO:0007669"/>
    <property type="project" value="UniProtKB-KW"/>
</dbReference>
<keyword evidence="3" id="KW-0949">S-adenosyl-L-methionine</keyword>
<gene>
    <name evidence="7" type="ORF">GA0070620_0110</name>
</gene>
<dbReference type="InterPro" id="IPR001077">
    <property type="entry name" value="COMT_C"/>
</dbReference>
<dbReference type="SUPFAM" id="SSF53335">
    <property type="entry name" value="S-adenosyl-L-methionine-dependent methyltransferases"/>
    <property type="match status" value="1"/>
</dbReference>
<dbReference type="PANTHER" id="PTHR43712:SF2">
    <property type="entry name" value="O-METHYLTRANSFERASE CICE"/>
    <property type="match status" value="1"/>
</dbReference>
<sequence>METTTEHGQRLRRMIQGHLLSRAICVLADLRVPDLIGEGARDGPELARLTGTDPDALIRLLRALVAFEVLDERDDGFRLTPLGAGLRTDAPASALPSALLAHGQIGEAWQHLGTAVRTGTPSFPALYGTDFFSYVDRNPAFREIFDRSQADGLALDDLADAVDLTGVQRIVDVGGGDGALLTALLTGHPHLHGTLLDLAAPARRAGEQLRAAGLDGRCTVVTGDFFASVPAGGDLYLLRQVLHDWDDARCVTLLRNCRRAMPPGARIVVSDLVLDTGPAAAPDESAALMDLYMLTVVGGRERTIAQFQDLFARAGLTIRGVRRLAGRTAAIEAVAARSVHEE</sequence>
<evidence type="ECO:0000256" key="1">
    <source>
        <dbReference type="ARBA" id="ARBA00022603"/>
    </source>
</evidence>
<evidence type="ECO:0000256" key="4">
    <source>
        <dbReference type="PIRSR" id="PIRSR005739-1"/>
    </source>
</evidence>
<dbReference type="PANTHER" id="PTHR43712">
    <property type="entry name" value="PUTATIVE (AFU_ORTHOLOGUE AFUA_4G14580)-RELATED"/>
    <property type="match status" value="1"/>
</dbReference>
<dbReference type="OrthoDB" id="3804952at2"/>
<keyword evidence="1 7" id="KW-0489">Methyltransferase</keyword>
<dbReference type="PROSITE" id="PS51683">
    <property type="entry name" value="SAM_OMT_II"/>
    <property type="match status" value="1"/>
</dbReference>
<evidence type="ECO:0000256" key="2">
    <source>
        <dbReference type="ARBA" id="ARBA00022679"/>
    </source>
</evidence>